<name>S9TJU7_9TRYP</name>
<feature type="region of interest" description="Disordered" evidence="1">
    <location>
        <begin position="80"/>
        <end position="109"/>
    </location>
</feature>
<evidence type="ECO:0000313" key="3">
    <source>
        <dbReference type="Proteomes" id="UP000015354"/>
    </source>
</evidence>
<sequence length="325" mass="34269">MSARDAQLPFVPLTMETPADNARELKSAAGVFCSEDDLSSTHSSPKQCRQERRRSCSAVSLSRSLLRSTAAAVAVVPASPYRNDHQPQDDASGVALTTCGQRPKPWQRGPAPPVLLHAAHHLPAVDVTATAEDDSGAAVSPLSDVATTVPWSDLLRAARGPPRCSGGVELVRTECGVTSGATSDARGSPYSEPREEHSPLCSLPVDADRPVCVNAHSGGVSRGTRASAALAVGNLADYSFGAFNKSVVAFSLCADNSIEEVSTARDMTEVELMSIFDTRDNSSGSHPLPLKDDKVPGVLQRLLILVSADNNSRDVSPTNFMAGRR</sequence>
<dbReference type="AlphaFoldDB" id="S9TJU7"/>
<reference evidence="2 3" key="1">
    <citation type="journal article" date="2013" name="PLoS ONE">
        <title>Predicting the Proteins of Angomonas deanei, Strigomonas culicis and Their Respective Endosymbionts Reveals New Aspects of the Trypanosomatidae Family.</title>
        <authorList>
            <person name="Motta M.C."/>
            <person name="Martins A.C."/>
            <person name="de Souza S.S."/>
            <person name="Catta-Preta C.M."/>
            <person name="Silva R."/>
            <person name="Klein C.C."/>
            <person name="de Almeida L.G."/>
            <person name="de Lima Cunha O."/>
            <person name="Ciapina L.P."/>
            <person name="Brocchi M."/>
            <person name="Colabardini A.C."/>
            <person name="de Araujo Lima B."/>
            <person name="Machado C.R."/>
            <person name="de Almeida Soares C.M."/>
            <person name="Probst C.M."/>
            <person name="de Menezes C.B."/>
            <person name="Thompson C.E."/>
            <person name="Bartholomeu D.C."/>
            <person name="Gradia D.F."/>
            <person name="Pavoni D.P."/>
            <person name="Grisard E.C."/>
            <person name="Fantinatti-Garboggini F."/>
            <person name="Marchini F.K."/>
            <person name="Rodrigues-Luiz G.F."/>
            <person name="Wagner G."/>
            <person name="Goldman G.H."/>
            <person name="Fietto J.L."/>
            <person name="Elias M.C."/>
            <person name="Goldman M.H."/>
            <person name="Sagot M.F."/>
            <person name="Pereira M."/>
            <person name="Stoco P.H."/>
            <person name="de Mendonca-Neto R.P."/>
            <person name="Teixeira S.M."/>
            <person name="Maciel T.E."/>
            <person name="de Oliveira Mendes T.A."/>
            <person name="Urmenyi T.P."/>
            <person name="de Souza W."/>
            <person name="Schenkman S."/>
            <person name="de Vasconcelos A.T."/>
        </authorList>
    </citation>
    <scope>NUCLEOTIDE SEQUENCE [LARGE SCALE GENOMIC DNA]</scope>
</reference>
<gene>
    <name evidence="2" type="ORF">STCU_09922</name>
</gene>
<dbReference type="EMBL" id="ATMH01009925">
    <property type="protein sequence ID" value="EPY18422.1"/>
    <property type="molecule type" value="Genomic_DNA"/>
</dbReference>
<feature type="region of interest" description="Disordered" evidence="1">
    <location>
        <begin position="34"/>
        <end position="54"/>
    </location>
</feature>
<evidence type="ECO:0000313" key="2">
    <source>
        <dbReference type="EMBL" id="EPY18422.1"/>
    </source>
</evidence>
<keyword evidence="3" id="KW-1185">Reference proteome</keyword>
<organism evidence="2 3">
    <name type="scientific">Strigomonas culicis</name>
    <dbReference type="NCBI Taxonomy" id="28005"/>
    <lineage>
        <taxon>Eukaryota</taxon>
        <taxon>Discoba</taxon>
        <taxon>Euglenozoa</taxon>
        <taxon>Kinetoplastea</taxon>
        <taxon>Metakinetoplastina</taxon>
        <taxon>Trypanosomatida</taxon>
        <taxon>Trypanosomatidae</taxon>
        <taxon>Strigomonadinae</taxon>
        <taxon>Strigomonas</taxon>
    </lineage>
</organism>
<proteinExistence type="predicted"/>
<dbReference type="Proteomes" id="UP000015354">
    <property type="component" value="Unassembled WGS sequence"/>
</dbReference>
<feature type="region of interest" description="Disordered" evidence="1">
    <location>
        <begin position="179"/>
        <end position="199"/>
    </location>
</feature>
<accession>S9TJU7</accession>
<evidence type="ECO:0000256" key="1">
    <source>
        <dbReference type="SAM" id="MobiDB-lite"/>
    </source>
</evidence>
<protein>
    <submittedName>
        <fullName evidence="2">Uncharacterized protein</fullName>
    </submittedName>
</protein>
<comment type="caution">
    <text evidence="2">The sequence shown here is derived from an EMBL/GenBank/DDBJ whole genome shotgun (WGS) entry which is preliminary data.</text>
</comment>